<accession>A0A1H3HYQ9</accession>
<sequence length="417" mass="41731">LLDALPHDANVDELTIGGLEVIASEADGDRATGTVDMTVTDAQPENSLGGDEEATEGGETIEGTWEATQGADGATTTVEIGGNSYALDEAIDTGSGELTVDSGGTWSFVPGTNAENTGFDFELVTLDSDGDEARATHTVTVDDGAGPTPGDSDGEGKTLSLNLADAATEDGATDSTDGELAFTAGSDDITEFAFGDPANLTVDGLDGDLNWTTDGDGNLVGNLVGSLDGDDVLKLSLNGGPIGAQTSGTVTVTAELLDALPHDANVDELTIGGLEVIASEADGDRASGTVDVTVTDAQPENTLGGDKEATEGGVAIDGTWSEEAGADGVGSTTVEFGGESYALDEAIDTGSGELTVNSDGTWSFVPGTNAENTGFDFELVTLDSDGDEARSTHTVSVVDGAGPTPGDSDGEGATLSL</sequence>
<dbReference type="Proteomes" id="UP000198500">
    <property type="component" value="Unassembled WGS sequence"/>
</dbReference>
<dbReference type="EMBL" id="FNNI01000019">
    <property type="protein sequence ID" value="SDY20596.1"/>
    <property type="molecule type" value="Genomic_DNA"/>
</dbReference>
<feature type="non-terminal residue" evidence="2">
    <location>
        <position position="1"/>
    </location>
</feature>
<evidence type="ECO:0000256" key="1">
    <source>
        <dbReference type="SAM" id="MobiDB-lite"/>
    </source>
</evidence>
<proteinExistence type="predicted"/>
<evidence type="ECO:0000313" key="2">
    <source>
        <dbReference type="EMBL" id="SDY20596.1"/>
    </source>
</evidence>
<dbReference type="AlphaFoldDB" id="A0A1H3HYQ9"/>
<dbReference type="STRING" id="574349.SAMN05443545_1191"/>
<evidence type="ECO:0000313" key="3">
    <source>
        <dbReference type="Proteomes" id="UP000198500"/>
    </source>
</evidence>
<organism evidence="2 3">
    <name type="scientific">Aidingimonas halophila</name>
    <dbReference type="NCBI Taxonomy" id="574349"/>
    <lineage>
        <taxon>Bacteria</taxon>
        <taxon>Pseudomonadati</taxon>
        <taxon>Pseudomonadota</taxon>
        <taxon>Gammaproteobacteria</taxon>
        <taxon>Oceanospirillales</taxon>
        <taxon>Halomonadaceae</taxon>
        <taxon>Aidingimonas</taxon>
    </lineage>
</organism>
<feature type="non-terminal residue" evidence="2">
    <location>
        <position position="417"/>
    </location>
</feature>
<protein>
    <submittedName>
        <fullName evidence="2">Uncharacterized protein</fullName>
    </submittedName>
</protein>
<keyword evidence="3" id="KW-1185">Reference proteome</keyword>
<name>A0A1H3HYQ9_9GAMM</name>
<feature type="region of interest" description="Disordered" evidence="1">
    <location>
        <begin position="386"/>
        <end position="417"/>
    </location>
</feature>
<reference evidence="2 3" key="1">
    <citation type="submission" date="2016-10" db="EMBL/GenBank/DDBJ databases">
        <authorList>
            <person name="de Groot N.N."/>
        </authorList>
    </citation>
    <scope>NUCLEOTIDE SEQUENCE [LARGE SCALE GENOMIC DNA]</scope>
    <source>
        <strain evidence="2 3">DSM 19219</strain>
    </source>
</reference>
<gene>
    <name evidence="2" type="ORF">SAMN05443545_1191</name>
</gene>